<dbReference type="Pfam" id="PF00756">
    <property type="entry name" value="Esterase"/>
    <property type="match status" value="1"/>
</dbReference>
<dbReference type="PANTHER" id="PTHR48098">
    <property type="entry name" value="ENTEROCHELIN ESTERASE-RELATED"/>
    <property type="match status" value="1"/>
</dbReference>
<dbReference type="AlphaFoldDB" id="A0A543E018"/>
<proteinExistence type="inferred from homology"/>
<evidence type="ECO:0000256" key="3">
    <source>
        <dbReference type="ARBA" id="ARBA00022801"/>
    </source>
</evidence>
<feature type="region of interest" description="Disordered" evidence="5">
    <location>
        <begin position="1"/>
        <end position="37"/>
    </location>
</feature>
<gene>
    <name evidence="7" type="ORF">FB558_1712</name>
</gene>
<dbReference type="InterPro" id="IPR021764">
    <property type="entry name" value="Enterochelin_esterase_N"/>
</dbReference>
<evidence type="ECO:0000256" key="4">
    <source>
        <dbReference type="ARBA" id="ARBA00024201"/>
    </source>
</evidence>
<feature type="compositionally biased region" description="Polar residues" evidence="5">
    <location>
        <begin position="1"/>
        <end position="11"/>
    </location>
</feature>
<comment type="caution">
    <text evidence="7">The sequence shown here is derived from an EMBL/GenBank/DDBJ whole genome shotgun (WGS) entry which is preliminary data.</text>
</comment>
<dbReference type="InterPro" id="IPR050583">
    <property type="entry name" value="Mycobacterial_A85_antigen"/>
</dbReference>
<keyword evidence="2" id="KW-0963">Cytoplasm</keyword>
<name>A0A543E018_9PSEU</name>
<comment type="similarity">
    <text evidence="4">Belongs to the Fes family.</text>
</comment>
<feature type="domain" description="Enterochelin esterase N-terminal" evidence="6">
    <location>
        <begin position="79"/>
        <end position="210"/>
    </location>
</feature>
<dbReference type="GO" id="GO:0005506">
    <property type="term" value="F:iron ion binding"/>
    <property type="evidence" value="ECO:0007669"/>
    <property type="project" value="InterPro"/>
</dbReference>
<dbReference type="GO" id="GO:0005737">
    <property type="term" value="C:cytoplasm"/>
    <property type="evidence" value="ECO:0007669"/>
    <property type="project" value="UniProtKB-SubCell"/>
</dbReference>
<keyword evidence="3" id="KW-0378">Hydrolase</keyword>
<comment type="subcellular location">
    <subcellularLocation>
        <location evidence="1">Cytoplasm</location>
    </subcellularLocation>
</comment>
<dbReference type="GO" id="GO:0008849">
    <property type="term" value="F:enterochelin esterase activity"/>
    <property type="evidence" value="ECO:0007669"/>
    <property type="project" value="InterPro"/>
</dbReference>
<evidence type="ECO:0000259" key="6">
    <source>
        <dbReference type="Pfam" id="PF11806"/>
    </source>
</evidence>
<dbReference type="NCBIfam" id="NF007758">
    <property type="entry name" value="PRK10439.1"/>
    <property type="match status" value="1"/>
</dbReference>
<dbReference type="GO" id="GO:0006826">
    <property type="term" value="P:iron ion transport"/>
    <property type="evidence" value="ECO:0007669"/>
    <property type="project" value="InterPro"/>
</dbReference>
<evidence type="ECO:0000256" key="5">
    <source>
        <dbReference type="SAM" id="MobiDB-lite"/>
    </source>
</evidence>
<dbReference type="InterPro" id="IPR014756">
    <property type="entry name" value="Ig_E-set"/>
</dbReference>
<dbReference type="InterPro" id="IPR029058">
    <property type="entry name" value="AB_hydrolase_fold"/>
</dbReference>
<sequence length="446" mass="46795">MPSLMSMSAAVTSPRPKPTGPAALTVPPQQRRTRPPERLDPLASCALLATAGRAGFWPAVAAAGTPLVDRLPGDDRHRAVTFLWRGDEPADVLVLANKLTDAAGADKCRMERLPGTDVWALTYRLPHDWRGSYALAPLVPGAAPIVTGADAELVELRRGRALAVATPADRACMHRWFDALVHARPDPYARERLPDATTVASLPDAPPQPWNDPPADVPAGAVVHGALPDGRACRVHHPAGVARTDPLPLLVVLDGGGWAELGLPRTLDALRAADRLPPLRTVGVAAGGPAARTRDLSCDDDFVAALAADVPALVAASGAITADPARTIVAGQSLGGLTAVFATLVAPRRFGCALAQSGSFWWPNPAGGAEPEWLTGVVAHGSRTSGVHLQVGTDEEVLLGPTRRMRDALRARGDAVTYREYSGGHDRACWRGGLVDGLVALTAGWR</sequence>
<dbReference type="InterPro" id="IPR000801">
    <property type="entry name" value="Esterase-like"/>
</dbReference>
<evidence type="ECO:0000313" key="7">
    <source>
        <dbReference type="EMBL" id="TQM14933.1"/>
    </source>
</evidence>
<evidence type="ECO:0000256" key="1">
    <source>
        <dbReference type="ARBA" id="ARBA00004496"/>
    </source>
</evidence>
<evidence type="ECO:0000313" key="8">
    <source>
        <dbReference type="Proteomes" id="UP000315677"/>
    </source>
</evidence>
<dbReference type="PANTHER" id="PTHR48098:SF3">
    <property type="entry name" value="IRON(III) ENTEROBACTIN ESTERASE"/>
    <property type="match status" value="1"/>
</dbReference>
<dbReference type="Gene3D" id="3.40.50.1820">
    <property type="entry name" value="alpha/beta hydrolase"/>
    <property type="match status" value="1"/>
</dbReference>
<evidence type="ECO:0000256" key="2">
    <source>
        <dbReference type="ARBA" id="ARBA00022490"/>
    </source>
</evidence>
<dbReference type="SUPFAM" id="SSF53474">
    <property type="entry name" value="alpha/beta-Hydrolases"/>
    <property type="match status" value="1"/>
</dbReference>
<dbReference type="InterPro" id="IPR013783">
    <property type="entry name" value="Ig-like_fold"/>
</dbReference>
<keyword evidence="8" id="KW-1185">Reference proteome</keyword>
<dbReference type="Pfam" id="PF11806">
    <property type="entry name" value="Enterochelin_N"/>
    <property type="match status" value="1"/>
</dbReference>
<organism evidence="7 8">
    <name type="scientific">Pseudonocardia kunmingensis</name>
    <dbReference type="NCBI Taxonomy" id="630975"/>
    <lineage>
        <taxon>Bacteria</taxon>
        <taxon>Bacillati</taxon>
        <taxon>Actinomycetota</taxon>
        <taxon>Actinomycetes</taxon>
        <taxon>Pseudonocardiales</taxon>
        <taxon>Pseudonocardiaceae</taxon>
        <taxon>Pseudonocardia</taxon>
    </lineage>
</organism>
<protein>
    <submittedName>
        <fullName evidence="7">Enterochelin esterase family protein</fullName>
    </submittedName>
</protein>
<dbReference type="GO" id="GO:0005975">
    <property type="term" value="P:carbohydrate metabolic process"/>
    <property type="evidence" value="ECO:0007669"/>
    <property type="project" value="UniProtKB-ARBA"/>
</dbReference>
<dbReference type="EMBL" id="VFPA01000001">
    <property type="protein sequence ID" value="TQM14933.1"/>
    <property type="molecule type" value="Genomic_DNA"/>
</dbReference>
<reference evidence="7 8" key="1">
    <citation type="submission" date="2019-06" db="EMBL/GenBank/DDBJ databases">
        <title>Sequencing the genomes of 1000 actinobacteria strains.</title>
        <authorList>
            <person name="Klenk H.-P."/>
        </authorList>
    </citation>
    <scope>NUCLEOTIDE SEQUENCE [LARGE SCALE GENOMIC DNA]</scope>
    <source>
        <strain evidence="7 8">DSM 45301</strain>
    </source>
</reference>
<dbReference type="SUPFAM" id="SSF81296">
    <property type="entry name" value="E set domains"/>
    <property type="match status" value="1"/>
</dbReference>
<dbReference type="Gene3D" id="2.60.40.10">
    <property type="entry name" value="Immunoglobulins"/>
    <property type="match status" value="1"/>
</dbReference>
<dbReference type="Proteomes" id="UP000315677">
    <property type="component" value="Unassembled WGS sequence"/>
</dbReference>
<accession>A0A543E018</accession>